<dbReference type="FunFam" id="2.10.25.10:FF:000188">
    <property type="entry name" value="Laminin subunit gamma 2"/>
    <property type="match status" value="1"/>
</dbReference>
<feature type="chain" id="PRO_5027701160" evidence="14">
    <location>
        <begin position="20"/>
        <end position="1801"/>
    </location>
</feature>
<dbReference type="PROSITE" id="PS51116">
    <property type="entry name" value="LAMININ_IVB"/>
    <property type="match status" value="1"/>
</dbReference>
<dbReference type="PANTHER" id="PTHR10574">
    <property type="entry name" value="NETRIN/LAMININ-RELATED"/>
    <property type="match status" value="1"/>
</dbReference>
<dbReference type="FunFam" id="2.10.25.10:FF:000135">
    <property type="entry name" value="Laminin subunit beta 4"/>
    <property type="match status" value="2"/>
</dbReference>
<dbReference type="GO" id="GO:0043256">
    <property type="term" value="C:laminin complex"/>
    <property type="evidence" value="ECO:0007669"/>
    <property type="project" value="TreeGrafter"/>
</dbReference>
<feature type="disulfide bond" evidence="12">
    <location>
        <begin position="1203"/>
        <end position="1217"/>
    </location>
</feature>
<dbReference type="PANTHER" id="PTHR10574:SF279">
    <property type="entry name" value="LAMININ SUBUNIT BETA 4"/>
    <property type="match status" value="1"/>
</dbReference>
<dbReference type="Gene3D" id="2.170.300.10">
    <property type="entry name" value="Tie2 ligand-binding domain superfamily"/>
    <property type="match status" value="2"/>
</dbReference>
<feature type="domain" description="Laminin EGF-like" evidence="15">
    <location>
        <begin position="810"/>
        <end position="857"/>
    </location>
</feature>
<dbReference type="Pfam" id="PF24973">
    <property type="entry name" value="EGF_LMN_ATRN"/>
    <property type="match status" value="2"/>
</dbReference>
<evidence type="ECO:0000256" key="1">
    <source>
        <dbReference type="ARBA" id="ARBA00004302"/>
    </source>
</evidence>
<dbReference type="FunFam" id="2.10.25.10:FF:000130">
    <property type="entry name" value="Laminin subunit beta 1"/>
    <property type="match status" value="1"/>
</dbReference>
<feature type="coiled-coil region" evidence="13">
    <location>
        <begin position="1571"/>
        <end position="1795"/>
    </location>
</feature>
<feature type="domain" description="Laminin EGF-like" evidence="15">
    <location>
        <begin position="395"/>
        <end position="454"/>
    </location>
</feature>
<dbReference type="FunFam" id="2.10.25.10:FF:000138">
    <property type="entry name" value="Laminin subunit beta 1"/>
    <property type="match status" value="1"/>
</dbReference>
<dbReference type="GO" id="GO:0009888">
    <property type="term" value="P:tissue development"/>
    <property type="evidence" value="ECO:0007669"/>
    <property type="project" value="TreeGrafter"/>
</dbReference>
<dbReference type="InterPro" id="IPR013015">
    <property type="entry name" value="Laminin_IV_B"/>
</dbReference>
<dbReference type="FunFam" id="2.60.120.260:FF:000010">
    <property type="entry name" value="Laminin subunit beta 1"/>
    <property type="match status" value="1"/>
</dbReference>
<keyword evidence="2" id="KW-0964">Secreted</keyword>
<evidence type="ECO:0000256" key="10">
    <source>
        <dbReference type="ARBA" id="ARBA00023180"/>
    </source>
</evidence>
<dbReference type="PROSITE" id="PS51117">
    <property type="entry name" value="LAMININ_NTER"/>
    <property type="match status" value="1"/>
</dbReference>
<dbReference type="Pfam" id="PF23219">
    <property type="entry name" value="LAMB1"/>
    <property type="match status" value="1"/>
</dbReference>
<dbReference type="Pfam" id="PF00053">
    <property type="entry name" value="EGF_laminin"/>
    <property type="match status" value="11"/>
</dbReference>
<feature type="domain" description="Laminin EGF-like" evidence="15">
    <location>
        <begin position="1063"/>
        <end position="1121"/>
    </location>
</feature>
<feature type="disulfide bond" evidence="12">
    <location>
        <begin position="1143"/>
        <end position="1152"/>
    </location>
</feature>
<proteinExistence type="predicted"/>
<evidence type="ECO:0000256" key="7">
    <source>
        <dbReference type="ARBA" id="ARBA00022889"/>
    </source>
</evidence>
<reference evidence="19" key="1">
    <citation type="submission" date="2025-08" db="UniProtKB">
        <authorList>
            <consortium name="RefSeq"/>
        </authorList>
    </citation>
    <scope>IDENTIFICATION</scope>
</reference>
<comment type="subcellular location">
    <subcellularLocation>
        <location evidence="1">Secreted</location>
        <location evidence="1">Extracellular space</location>
        <location evidence="1">Extracellular matrix</location>
        <location evidence="1">Basement membrane</location>
    </subcellularLocation>
</comment>
<feature type="disulfide bond" evidence="12">
    <location>
        <begin position="923"/>
        <end position="932"/>
    </location>
</feature>
<evidence type="ECO:0000259" key="17">
    <source>
        <dbReference type="PROSITE" id="PS51117"/>
    </source>
</evidence>
<dbReference type="Gene3D" id="2.10.25.10">
    <property type="entry name" value="Laminin"/>
    <property type="match status" value="9"/>
</dbReference>
<evidence type="ECO:0000256" key="11">
    <source>
        <dbReference type="ARBA" id="ARBA00023292"/>
    </source>
</evidence>
<dbReference type="PROSITE" id="PS50027">
    <property type="entry name" value="EGF_LAM_2"/>
    <property type="match status" value="11"/>
</dbReference>
<dbReference type="CTD" id="22798"/>
<feature type="disulfide bond" evidence="12">
    <location>
        <begin position="1122"/>
        <end position="1134"/>
    </location>
</feature>
<evidence type="ECO:0000256" key="2">
    <source>
        <dbReference type="ARBA" id="ARBA00022525"/>
    </source>
</evidence>
<feature type="disulfide bond" evidence="12">
    <location>
        <begin position="831"/>
        <end position="840"/>
    </location>
</feature>
<feature type="disulfide bond" evidence="12">
    <location>
        <begin position="1191"/>
        <end position="1200"/>
    </location>
</feature>
<keyword evidence="7" id="KW-0130">Cell adhesion</keyword>
<evidence type="ECO:0000259" key="15">
    <source>
        <dbReference type="PROSITE" id="PS50027"/>
    </source>
</evidence>
<dbReference type="Pfam" id="PF24999">
    <property type="entry name" value="LAMB4"/>
    <property type="match status" value="1"/>
</dbReference>
<evidence type="ECO:0000256" key="8">
    <source>
        <dbReference type="ARBA" id="ARBA00023054"/>
    </source>
</evidence>
<keyword evidence="9 12" id="KW-1015">Disulfide bond</keyword>
<keyword evidence="3" id="KW-0272">Extracellular matrix</keyword>
<dbReference type="GO" id="GO:0034446">
    <property type="term" value="P:substrate adhesion-dependent cell spreading"/>
    <property type="evidence" value="ECO:0007669"/>
    <property type="project" value="TreeGrafter"/>
</dbReference>
<feature type="signal peptide" evidence="14">
    <location>
        <begin position="1"/>
        <end position="19"/>
    </location>
</feature>
<dbReference type="SUPFAM" id="SSF57196">
    <property type="entry name" value="EGF/Laminin"/>
    <property type="match status" value="12"/>
</dbReference>
<evidence type="ECO:0000256" key="13">
    <source>
        <dbReference type="SAM" id="Coils"/>
    </source>
</evidence>
<evidence type="ECO:0000256" key="6">
    <source>
        <dbReference type="ARBA" id="ARBA00022869"/>
    </source>
</evidence>
<organism evidence="18 19">
    <name type="scientific">Geotrypetes seraphini</name>
    <name type="common">Gaboon caecilian</name>
    <name type="synonym">Caecilia seraphini</name>
    <dbReference type="NCBI Taxonomy" id="260995"/>
    <lineage>
        <taxon>Eukaryota</taxon>
        <taxon>Metazoa</taxon>
        <taxon>Chordata</taxon>
        <taxon>Craniata</taxon>
        <taxon>Vertebrata</taxon>
        <taxon>Euteleostomi</taxon>
        <taxon>Amphibia</taxon>
        <taxon>Gymnophiona</taxon>
        <taxon>Geotrypetes</taxon>
    </lineage>
</organism>
<dbReference type="RefSeq" id="XP_033815616.1">
    <property type="nucleotide sequence ID" value="XM_033959725.1"/>
</dbReference>
<dbReference type="InParanoid" id="A0A6P8SK31"/>
<evidence type="ECO:0000256" key="12">
    <source>
        <dbReference type="PROSITE-ProRule" id="PRU00460"/>
    </source>
</evidence>
<feature type="domain" description="Laminin EGF-like" evidence="15">
    <location>
        <begin position="1011"/>
        <end position="1062"/>
    </location>
</feature>
<dbReference type="GO" id="GO:0016477">
    <property type="term" value="P:cell migration"/>
    <property type="evidence" value="ECO:0007669"/>
    <property type="project" value="TreeGrafter"/>
</dbReference>
<feature type="disulfide bond" evidence="12">
    <location>
        <begin position="1124"/>
        <end position="1141"/>
    </location>
</feature>
<dbReference type="InterPro" id="IPR008211">
    <property type="entry name" value="Laminin_N"/>
</dbReference>
<feature type="disulfide bond" evidence="12">
    <location>
        <begin position="879"/>
        <end position="888"/>
    </location>
</feature>
<evidence type="ECO:0000313" key="18">
    <source>
        <dbReference type="Proteomes" id="UP000515159"/>
    </source>
</evidence>
<dbReference type="CDD" id="cd22301">
    <property type="entry name" value="cc_LAMB4_C"/>
    <property type="match status" value="1"/>
</dbReference>
<dbReference type="SMART" id="SM00180">
    <property type="entry name" value="EGF_Lam"/>
    <property type="match status" value="13"/>
</dbReference>
<dbReference type="InterPro" id="IPR056558">
    <property type="entry name" value="LAMB1-4_helical"/>
</dbReference>
<evidence type="ECO:0000256" key="3">
    <source>
        <dbReference type="ARBA" id="ARBA00022530"/>
    </source>
</evidence>
<dbReference type="FunFam" id="2.10.25.10:FF:000011">
    <property type="entry name" value="Cadherin EGF LAG seven-pass G-type receptor"/>
    <property type="match status" value="1"/>
</dbReference>
<feature type="disulfide bond" evidence="12">
    <location>
        <begin position="1094"/>
        <end position="1103"/>
    </location>
</feature>
<dbReference type="CDD" id="cd00055">
    <property type="entry name" value="EGF_Lam"/>
    <property type="match status" value="12"/>
</dbReference>
<dbReference type="PRINTS" id="PR00011">
    <property type="entry name" value="EGFLAMININ"/>
</dbReference>
<feature type="disulfide bond" evidence="12">
    <location>
        <begin position="297"/>
        <end position="306"/>
    </location>
</feature>
<accession>A0A6P8SK31</accession>
<dbReference type="Pfam" id="PF21199">
    <property type="entry name" value="LAMININ_IV_B"/>
    <property type="match status" value="1"/>
</dbReference>
<feature type="disulfide bond" evidence="12">
    <location>
        <begin position="860"/>
        <end position="877"/>
    </location>
</feature>
<feature type="disulfide bond" evidence="12">
    <location>
        <begin position="362"/>
        <end position="371"/>
    </location>
</feature>
<feature type="domain" description="Laminin EGF-like" evidence="15">
    <location>
        <begin position="332"/>
        <end position="394"/>
    </location>
</feature>
<dbReference type="FunFam" id="2.10.25.10:FF:000101">
    <property type="entry name" value="Laminin subunit beta 1"/>
    <property type="match status" value="1"/>
</dbReference>
<feature type="domain" description="Laminin EGF-like" evidence="15">
    <location>
        <begin position="1170"/>
        <end position="1219"/>
    </location>
</feature>
<feature type="coiled-coil region" evidence="13">
    <location>
        <begin position="1472"/>
        <end position="1517"/>
    </location>
</feature>
<evidence type="ECO:0000256" key="5">
    <source>
        <dbReference type="ARBA" id="ARBA00022737"/>
    </source>
</evidence>
<dbReference type="GO" id="GO:0007411">
    <property type="term" value="P:axon guidance"/>
    <property type="evidence" value="ECO:0007669"/>
    <property type="project" value="TreeGrafter"/>
</dbReference>
<evidence type="ECO:0000256" key="4">
    <source>
        <dbReference type="ARBA" id="ARBA00022729"/>
    </source>
</evidence>
<feature type="disulfide bond" evidence="12">
    <location>
        <begin position="1172"/>
        <end position="1189"/>
    </location>
</feature>
<feature type="domain" description="Laminin EGF-like" evidence="15">
    <location>
        <begin position="455"/>
        <end position="505"/>
    </location>
</feature>
<feature type="disulfide bond" evidence="12">
    <location>
        <begin position="477"/>
        <end position="486"/>
    </location>
</feature>
<keyword evidence="18" id="KW-1185">Reference proteome</keyword>
<name>A0A6P8SK31_GEOSA</name>
<dbReference type="SMART" id="SM00181">
    <property type="entry name" value="EGF"/>
    <property type="match status" value="7"/>
</dbReference>
<keyword evidence="5" id="KW-0677">Repeat</keyword>
<sequence>MRLQIAVLFFFVLLSLLYAQDDCFNSSCHPSIGDLLVGRSGQLTASSTCGLNGSQSYCIIGYLEGEQKCFVCDSRYPYSPYTNYNSHPIENVITTFEPDRKKKWWQSENGVDHVSIRLDLETLFQFSHLILSFKTFRPAAMLVERSRDYGLTWKAYRYFAQDCAASFPNIPVGQAKGVGEIVCDSRYSDTEPSTEGEVVLKALDPSFDIEDPYSLYIQDLITLTNLRINFTKLHTLGDTLNGRWQSDLFDKYYYALYEMVVRGNCFCNGHASQCAPVENVRGDVFNQPGMVHGRCICQHNTDGVNCERCKEFYNDAPWRPAQEQQDTTCRKCNCNGHTMRCHFDMAIYLANNGTSGGVCEDCQHHTMGHQCEQCEPFYYQEPTRNIADLNACISCDCDPEGTMHNGICQSHADLSLGLAAGSCPCKENVEGIRCDICKSGYFGLSANDPLGCQPCHCNRMGSLQTTVCDPATGECLCQRFARGVHCDQCFPGFWGLGSTSFGCSPCDCDIGGAHSDLCSPTDGQCECLPNIIGRQCNEPAFGYFFVPLDYYIYEAESALPLPGSASYVQPTTLPKCDTYFRQQGINFQYENGKIILNKMTSGNIEGRTQKQDSIPYVKMVFREPYPNKPITWTGPGFARILNGAGLRFTINNIPYPMDFLITVRYEPQSSEDWNATVEIKLSDPSKSEHCRNKIPKTEAQSLILPAATRTAKLQIPVCLEPEIQYIVDIYLSPFSTPGPVSKSHILIDSLGLIPKIDSILNMCSEEELEEFHKYQCIEVASTVDPHIHPDVCERLIASMSARMHNGAVPCRCSEQGSLGLSCTKFGGQCECKPNVTGRCCNTCAVGTYGFGPQGCSPCNCSTQGSFSTLCDQISGQCLCRSEIDGRRCDQCLSGYFGFPSCRPCQCNSYAELCHPETGVCQNCKGFTAGPNCERCADGYYGNPPTREACRPCMCPDSPTGIRYFAHSCSLDRQSSEIVCNCREGYSGKRCDECPPGFHGSPRQTGEQCLPCPCNNNIDITDPEACDNVTGECLKCLHNTHGRSCQFCRPGYFGSALTQTCTECVCSSLGTRPGPCPSKDSEKECTCDQTGQCPCLPNIIGLSCDQCASGYWNMAAGTGCQPCDCDLKNSQGNQCNQFTGQCPCKGGFAGKQCSECEENYYGNPQLGCILCKCNLEGTNRPPCDRITGSCNCRVGVTGRLCDQCARGFSQEFPTCPPCHPCFDHWDSEIPSLSQAIQELIRFAANLDLSETLPGCDAHFDNLEEKLRAIEKILKTPILSAEEFLKIKDYYDSTRQKMEQLGYELNSFVTDEFPDLNGTINKLHTETKKLFGDLEKMKSIHQQYNQTSITDAHNKISKHYQTSSAAAQKANSTIPIIRGSLDTRENIRVMLDNLASQENQNADQLEKLKIPDISKLNEKVCGAGGHLPCAQAQCGGALCRDSYGNRKCGGQNCNGALPLSSTAVDKANEGDSLLRNLTVHVKESENQIERIRKLAEDTKAKASQLNETLLKIMNQTEREKNTKDLINTVKQFLLDGFVPPEDIEKVANQVLAITLPASPKDLINMLNKIKTYCDDYTRNENKFKKQLKDAQELAAKAKEAEKTENVLQNINVIMNDLNQAQSTQRETQDVLNRVNNNIEDVRSGIQQAQAKANILEEKLKNFEESHSDPKDEILALQTKTLTNRDQAEKANVEAKTAQDQATEADKQLTALKDKYAILKKEQNSTEHLTETLNKVNNLKEETENLVKETDEKIQRIADLEKKINDLNKIKEEKTDQLKELEEKVIAIRNEIVEQENKYATCKS</sequence>
<dbReference type="Proteomes" id="UP000515159">
    <property type="component" value="Chromosome 9"/>
</dbReference>
<dbReference type="PROSITE" id="PS01248">
    <property type="entry name" value="EGF_LAM_1"/>
    <property type="match status" value="4"/>
</dbReference>
<feature type="disulfide bond" evidence="12">
    <location>
        <begin position="1035"/>
        <end position="1044"/>
    </location>
</feature>
<dbReference type="SMART" id="SM00136">
    <property type="entry name" value="LamNT"/>
    <property type="match status" value="1"/>
</dbReference>
<dbReference type="GeneID" id="117367279"/>
<dbReference type="GO" id="GO:0009887">
    <property type="term" value="P:animal organ morphogenesis"/>
    <property type="evidence" value="ECO:0007669"/>
    <property type="project" value="TreeGrafter"/>
</dbReference>
<feature type="domain" description="Laminin N-terminal" evidence="17">
    <location>
        <begin position="24"/>
        <end position="264"/>
    </location>
</feature>
<protein>
    <submittedName>
        <fullName evidence="19">Laminin subunit beta-4 isoform X1</fullName>
    </submittedName>
</protein>
<keyword evidence="4 14" id="KW-0732">Signal</keyword>
<keyword evidence="11 12" id="KW-0424">Laminin EGF-like domain</keyword>
<dbReference type="Gene3D" id="2.60.120.260">
    <property type="entry name" value="Galactose-binding domain-like"/>
    <property type="match status" value="1"/>
</dbReference>
<feature type="disulfide bond" evidence="12">
    <location>
        <begin position="935"/>
        <end position="949"/>
    </location>
</feature>
<feature type="domain" description="Laminin EGF-like" evidence="15">
    <location>
        <begin position="858"/>
        <end position="903"/>
    </location>
</feature>
<dbReference type="Pfam" id="PF00055">
    <property type="entry name" value="Laminin_N"/>
    <property type="match status" value="1"/>
</dbReference>
<evidence type="ECO:0000256" key="9">
    <source>
        <dbReference type="ARBA" id="ARBA00023157"/>
    </source>
</evidence>
<dbReference type="FunFam" id="2.10.25.10:FF:000209">
    <property type="entry name" value="Laminin subunit alpha 5"/>
    <property type="match status" value="1"/>
</dbReference>
<dbReference type="FunFam" id="2.10.25.10:FF:000084">
    <property type="entry name" value="Laminin subunit alpha 3"/>
    <property type="match status" value="1"/>
</dbReference>
<dbReference type="KEGG" id="gsh:117367279"/>
<keyword evidence="6" id="KW-0084">Basement membrane</keyword>
<dbReference type="FunFam" id="2.170.300.10:FF:000001">
    <property type="entry name" value="Laminin subunit beta-1"/>
    <property type="match status" value="1"/>
</dbReference>
<evidence type="ECO:0000313" key="19">
    <source>
        <dbReference type="RefSeq" id="XP_033815616.1"/>
    </source>
</evidence>
<feature type="domain" description="Laminin EGF-like" evidence="15">
    <location>
        <begin position="265"/>
        <end position="331"/>
    </location>
</feature>
<dbReference type="InterPro" id="IPR002049">
    <property type="entry name" value="LE_dom"/>
</dbReference>
<dbReference type="InterPro" id="IPR050440">
    <property type="entry name" value="Laminin/Netrin_ECM"/>
</dbReference>
<feature type="domain" description="Laminin EGF-like" evidence="15">
    <location>
        <begin position="904"/>
        <end position="951"/>
    </location>
</feature>
<feature type="disulfide bond" evidence="12">
    <location>
        <begin position="810"/>
        <end position="822"/>
    </location>
</feature>
<feature type="domain" description="Laminin EGF-like" evidence="15">
    <location>
        <begin position="1122"/>
        <end position="1169"/>
    </location>
</feature>
<feature type="disulfide bond" evidence="12">
    <location>
        <begin position="812"/>
        <end position="829"/>
    </location>
</feature>
<feature type="disulfide bond" evidence="12">
    <location>
        <begin position="489"/>
        <end position="503"/>
    </location>
</feature>
<evidence type="ECO:0000256" key="14">
    <source>
        <dbReference type="SAM" id="SignalP"/>
    </source>
</evidence>
<dbReference type="GO" id="GO:0070831">
    <property type="term" value="P:basement membrane assembly"/>
    <property type="evidence" value="ECO:0007669"/>
    <property type="project" value="TreeGrafter"/>
</dbReference>
<gene>
    <name evidence="19" type="primary">LAMB4</name>
</gene>
<comment type="caution">
    <text evidence="12">Lacks conserved residue(s) required for the propagation of feature annotation.</text>
</comment>
<feature type="disulfide bond" evidence="12">
    <location>
        <begin position="425"/>
        <end position="434"/>
    </location>
</feature>
<keyword evidence="10" id="KW-0325">Glycoprotein</keyword>
<dbReference type="InterPro" id="IPR056860">
    <property type="entry name" value="LAMB4_dom"/>
</dbReference>
<feature type="disulfide bond" evidence="12">
    <location>
        <begin position="1170"/>
        <end position="1182"/>
    </location>
</feature>
<keyword evidence="8 13" id="KW-0175">Coiled coil</keyword>
<dbReference type="OrthoDB" id="5985440at2759"/>
<dbReference type="FunCoup" id="A0A6P8SK31">
    <property type="interactions" value="401"/>
</dbReference>
<dbReference type="InterPro" id="IPR000742">
    <property type="entry name" value="EGF"/>
</dbReference>
<dbReference type="InterPro" id="IPR056863">
    <property type="entry name" value="LMN_ATRN_NET-like_EGF"/>
</dbReference>
<feature type="domain" description="Laminin IV type B" evidence="16">
    <location>
        <begin position="545"/>
        <end position="804"/>
    </location>
</feature>
<feature type="disulfide bond" evidence="12">
    <location>
        <begin position="858"/>
        <end position="870"/>
    </location>
</feature>
<evidence type="ECO:0000259" key="16">
    <source>
        <dbReference type="PROSITE" id="PS51116"/>
    </source>
</evidence>